<comment type="caution">
    <text evidence="5">The sequence shown here is derived from an EMBL/GenBank/DDBJ whole genome shotgun (WGS) entry which is preliminary data.</text>
</comment>
<feature type="domain" description="PCI" evidence="4">
    <location>
        <begin position="1"/>
        <end position="158"/>
    </location>
</feature>
<dbReference type="EMBL" id="JAKWFO010000008">
    <property type="protein sequence ID" value="KAI9633970.1"/>
    <property type="molecule type" value="Genomic_DNA"/>
</dbReference>
<evidence type="ECO:0000259" key="4">
    <source>
        <dbReference type="PROSITE" id="PS50250"/>
    </source>
</evidence>
<comment type="similarity">
    <text evidence="1">Belongs to the CSN7/EIF3M family. CSN7 subfamily.</text>
</comment>
<evidence type="ECO:0000256" key="1">
    <source>
        <dbReference type="ARBA" id="ARBA00008482"/>
    </source>
</evidence>
<dbReference type="GeneID" id="77729407"/>
<feature type="compositionally biased region" description="Basic residues" evidence="3">
    <location>
        <begin position="298"/>
        <end position="309"/>
    </location>
</feature>
<keyword evidence="6" id="KW-1185">Reference proteome</keyword>
<dbReference type="SMART" id="SM00088">
    <property type="entry name" value="PINT"/>
    <property type="match status" value="1"/>
</dbReference>
<accession>A0AA38H4W1</accession>
<dbReference type="PANTHER" id="PTHR15350">
    <property type="entry name" value="COP9 SIGNALOSOME COMPLEX SUBUNIT 7/DENDRITIC CELL PROTEIN GA17"/>
    <property type="match status" value="1"/>
</dbReference>
<dbReference type="Pfam" id="PF01399">
    <property type="entry name" value="PCI"/>
    <property type="match status" value="1"/>
</dbReference>
<dbReference type="InterPro" id="IPR000717">
    <property type="entry name" value="PCI_dom"/>
</dbReference>
<sequence length="309" mass="33359">MADYDHAARLEPFLLLARSTKGAAAAKVISDATAAPGVYIFGELLDLPGIRELANDANLAKSHQLLELFAYGNLHLYLSNKESFPPLSPAHLLKLQHLSLVSMALERRSIPYQDILSSLQLPSVRVLEDLIIDVMYSGLLAGKMQHHEAVLHIDWVAGRDIAERDLPLVQQRLEDWCSTAQNLLAALDERIAEVRSAAHHESASLADYKHFRNEQYRDIQKSSKETRNSSGRNFMKDGWSNERGGQRLDSAGTEGGGGPGGDAGGAGGGGSKGGIGGMLSRNVGTKVGPMSADDAFGKKARGAKRPRDL</sequence>
<dbReference type="PROSITE" id="PS50250">
    <property type="entry name" value="PCI"/>
    <property type="match status" value="1"/>
</dbReference>
<dbReference type="Pfam" id="PF22061">
    <property type="entry name" value="CSN7_HB_subdom"/>
    <property type="match status" value="1"/>
</dbReference>
<evidence type="ECO:0000313" key="5">
    <source>
        <dbReference type="EMBL" id="KAI9633970.1"/>
    </source>
</evidence>
<dbReference type="Proteomes" id="UP001164286">
    <property type="component" value="Unassembled WGS sequence"/>
</dbReference>
<keyword evidence="2" id="KW-0736">Signalosome</keyword>
<feature type="region of interest" description="Disordered" evidence="3">
    <location>
        <begin position="219"/>
        <end position="309"/>
    </location>
</feature>
<feature type="compositionally biased region" description="Gly residues" evidence="3">
    <location>
        <begin position="253"/>
        <end position="277"/>
    </location>
</feature>
<evidence type="ECO:0000256" key="2">
    <source>
        <dbReference type="ARBA" id="ARBA00022790"/>
    </source>
</evidence>
<organism evidence="5 6">
    <name type="scientific">Dioszegia hungarica</name>
    <dbReference type="NCBI Taxonomy" id="4972"/>
    <lineage>
        <taxon>Eukaryota</taxon>
        <taxon>Fungi</taxon>
        <taxon>Dikarya</taxon>
        <taxon>Basidiomycota</taxon>
        <taxon>Agaricomycotina</taxon>
        <taxon>Tremellomycetes</taxon>
        <taxon>Tremellales</taxon>
        <taxon>Bulleribasidiaceae</taxon>
        <taxon>Dioszegia</taxon>
    </lineage>
</organism>
<name>A0AA38H4W1_9TREE</name>
<dbReference type="RefSeq" id="XP_052943747.1">
    <property type="nucleotide sequence ID" value="XM_053090202.1"/>
</dbReference>
<reference evidence="5" key="1">
    <citation type="journal article" date="2022" name="G3 (Bethesda)">
        <title>High quality genome of the basidiomycete yeast Dioszegia hungarica PDD-24b-2 isolated from cloud water.</title>
        <authorList>
            <person name="Jarrige D."/>
            <person name="Haridas S."/>
            <person name="Bleykasten-Grosshans C."/>
            <person name="Joly M."/>
            <person name="Nadalig T."/>
            <person name="Sancelme M."/>
            <person name="Vuilleumier S."/>
            <person name="Grigoriev I.V."/>
            <person name="Amato P."/>
            <person name="Bringel F."/>
        </authorList>
    </citation>
    <scope>NUCLEOTIDE SEQUENCE</scope>
    <source>
        <strain evidence="5">PDD-24b-2</strain>
    </source>
</reference>
<gene>
    <name evidence="5" type="ORF">MKK02DRAFT_38641</name>
</gene>
<dbReference type="GO" id="GO:0008180">
    <property type="term" value="C:COP9 signalosome"/>
    <property type="evidence" value="ECO:0007669"/>
    <property type="project" value="UniProtKB-KW"/>
</dbReference>
<evidence type="ECO:0000256" key="3">
    <source>
        <dbReference type="SAM" id="MobiDB-lite"/>
    </source>
</evidence>
<dbReference type="InterPro" id="IPR045237">
    <property type="entry name" value="COPS7/eIF3m"/>
</dbReference>
<dbReference type="AlphaFoldDB" id="A0AA38H4W1"/>
<protein>
    <recommendedName>
        <fullName evidence="4">PCI domain-containing protein</fullName>
    </recommendedName>
</protein>
<dbReference type="PANTHER" id="PTHR15350:SF5">
    <property type="entry name" value="COP9 SIGNALOSOME COMPLEX SUBUNIT 7"/>
    <property type="match status" value="1"/>
</dbReference>
<evidence type="ECO:0000313" key="6">
    <source>
        <dbReference type="Proteomes" id="UP001164286"/>
    </source>
</evidence>
<proteinExistence type="inferred from homology"/>